<feature type="transmembrane region" description="Helical" evidence="6">
    <location>
        <begin position="51"/>
        <end position="71"/>
    </location>
</feature>
<dbReference type="Pfam" id="PF07690">
    <property type="entry name" value="MFS_1"/>
    <property type="match status" value="1"/>
</dbReference>
<keyword evidence="5 6" id="KW-0472">Membrane</keyword>
<dbReference type="InterPro" id="IPR011701">
    <property type="entry name" value="MFS"/>
</dbReference>
<gene>
    <name evidence="8" type="ORF">XH86_15965</name>
</gene>
<dbReference type="InterPro" id="IPR050189">
    <property type="entry name" value="MFS_Efflux_Transporters"/>
</dbReference>
<protein>
    <submittedName>
        <fullName evidence="8">MFS transporter</fullName>
    </submittedName>
</protein>
<evidence type="ECO:0000313" key="8">
    <source>
        <dbReference type="EMBL" id="QOZ60057.1"/>
    </source>
</evidence>
<feature type="transmembrane region" description="Helical" evidence="6">
    <location>
        <begin position="83"/>
        <end position="102"/>
    </location>
</feature>
<proteinExistence type="predicted"/>
<dbReference type="SUPFAM" id="SSF103473">
    <property type="entry name" value="MFS general substrate transporter"/>
    <property type="match status" value="1"/>
</dbReference>
<feature type="transmembrane region" description="Helical" evidence="6">
    <location>
        <begin position="250"/>
        <end position="270"/>
    </location>
</feature>
<feature type="transmembrane region" description="Helical" evidence="6">
    <location>
        <begin position="282"/>
        <end position="315"/>
    </location>
</feature>
<feature type="transmembrane region" description="Helical" evidence="6">
    <location>
        <begin position="143"/>
        <end position="166"/>
    </location>
</feature>
<dbReference type="Gene3D" id="1.20.1250.20">
    <property type="entry name" value="MFS general substrate transporter like domains"/>
    <property type="match status" value="2"/>
</dbReference>
<feature type="transmembrane region" description="Helical" evidence="6">
    <location>
        <begin position="214"/>
        <end position="238"/>
    </location>
</feature>
<keyword evidence="3 6" id="KW-0812">Transmembrane</keyword>
<feature type="transmembrane region" description="Helical" evidence="6">
    <location>
        <begin position="172"/>
        <end position="193"/>
    </location>
</feature>
<evidence type="ECO:0000256" key="6">
    <source>
        <dbReference type="SAM" id="Phobius"/>
    </source>
</evidence>
<sequence>MQLHGNSCYGCGVTRRFAPTALMLGNLVTGCSVLAPAGMLPELASGLDVSIHAAGLLITFGAIVLCIGSPLTAWLTSRVERRILLTTTLAALALGNLASAFAPDYTTLLGIRLAMLAVGALYTPQAAGTAALIVPAERRGSTIAYIFLGWSLAAAAGLPLITLIASHYGWRAAYGEIGALGCISCLFLLMRLPGGLKGAPVDLKTWAEVGRSRIILLLLAITMLQMSGQFVVFTYMGPLLNKLTGAGPNAIGLVFALYGVCGFLGLVIATRIVDTAGPYRTSVLFTCLLLAGMTGWALGAGTLVLMAGAVAIWGLGFASTNSMQQVRLVAAAPPLASATVALNTSVLYIGQAVGSAVGGMLFAREQLHMLGFVAVGFVVLAVILVIVTQPRPPAAAKA</sequence>
<feature type="domain" description="Major facilitator superfamily (MFS) profile" evidence="7">
    <location>
        <begin position="18"/>
        <end position="393"/>
    </location>
</feature>
<dbReference type="EMBL" id="CP030057">
    <property type="protein sequence ID" value="QOZ60057.1"/>
    <property type="molecule type" value="Genomic_DNA"/>
</dbReference>
<feature type="transmembrane region" description="Helical" evidence="6">
    <location>
        <begin position="21"/>
        <end position="39"/>
    </location>
</feature>
<dbReference type="CDD" id="cd17324">
    <property type="entry name" value="MFS_NepI_like"/>
    <property type="match status" value="1"/>
</dbReference>
<keyword evidence="2" id="KW-1003">Cell membrane</keyword>
<dbReference type="PANTHER" id="PTHR43124">
    <property type="entry name" value="PURINE EFFLUX PUMP PBUE"/>
    <property type="match status" value="1"/>
</dbReference>
<evidence type="ECO:0000256" key="3">
    <source>
        <dbReference type="ARBA" id="ARBA00022692"/>
    </source>
</evidence>
<dbReference type="PANTHER" id="PTHR43124:SF10">
    <property type="entry name" value="PURINE EFFLUX PUMP PBUE"/>
    <property type="match status" value="1"/>
</dbReference>
<reference evidence="8 9" key="1">
    <citation type="submission" date="2018-06" db="EMBL/GenBank/DDBJ databases">
        <title>Comparative genomics of rhizobia nodulating Arachis hypogaea in China.</title>
        <authorList>
            <person name="Li Y."/>
        </authorList>
    </citation>
    <scope>NUCLEOTIDE SEQUENCE [LARGE SCALE GENOMIC DNA]</scope>
    <source>
        <strain evidence="8 9">CCBAU 51658</strain>
    </source>
</reference>
<evidence type="ECO:0000256" key="5">
    <source>
        <dbReference type="ARBA" id="ARBA00023136"/>
    </source>
</evidence>
<accession>A0ABX6UFG3</accession>
<dbReference type="Proteomes" id="UP000593880">
    <property type="component" value="Chromosome"/>
</dbReference>
<keyword evidence="4 6" id="KW-1133">Transmembrane helix</keyword>
<evidence type="ECO:0000256" key="2">
    <source>
        <dbReference type="ARBA" id="ARBA00022475"/>
    </source>
</evidence>
<dbReference type="RefSeq" id="WP_128965661.1">
    <property type="nucleotide sequence ID" value="NZ_BMHC01000003.1"/>
</dbReference>
<evidence type="ECO:0000256" key="1">
    <source>
        <dbReference type="ARBA" id="ARBA00004651"/>
    </source>
</evidence>
<organism evidence="8 9">
    <name type="scientific">Bradyrhizobium guangdongense</name>
    <dbReference type="NCBI Taxonomy" id="1325090"/>
    <lineage>
        <taxon>Bacteria</taxon>
        <taxon>Pseudomonadati</taxon>
        <taxon>Pseudomonadota</taxon>
        <taxon>Alphaproteobacteria</taxon>
        <taxon>Hyphomicrobiales</taxon>
        <taxon>Nitrobacteraceae</taxon>
        <taxon>Bradyrhizobium</taxon>
    </lineage>
</organism>
<feature type="transmembrane region" description="Helical" evidence="6">
    <location>
        <begin position="369"/>
        <end position="388"/>
    </location>
</feature>
<evidence type="ECO:0000313" key="9">
    <source>
        <dbReference type="Proteomes" id="UP000593880"/>
    </source>
</evidence>
<feature type="transmembrane region" description="Helical" evidence="6">
    <location>
        <begin position="114"/>
        <end position="136"/>
    </location>
</feature>
<dbReference type="InterPro" id="IPR020846">
    <property type="entry name" value="MFS_dom"/>
</dbReference>
<dbReference type="PROSITE" id="PS50850">
    <property type="entry name" value="MFS"/>
    <property type="match status" value="1"/>
</dbReference>
<name>A0ABX6UFG3_9BRAD</name>
<comment type="subcellular location">
    <subcellularLocation>
        <location evidence="1">Cell membrane</location>
        <topology evidence="1">Multi-pass membrane protein</topology>
    </subcellularLocation>
</comment>
<evidence type="ECO:0000259" key="7">
    <source>
        <dbReference type="PROSITE" id="PS50850"/>
    </source>
</evidence>
<evidence type="ECO:0000256" key="4">
    <source>
        <dbReference type="ARBA" id="ARBA00022989"/>
    </source>
</evidence>
<dbReference type="InterPro" id="IPR036259">
    <property type="entry name" value="MFS_trans_sf"/>
</dbReference>
<keyword evidence="9" id="KW-1185">Reference proteome</keyword>
<feature type="transmembrane region" description="Helical" evidence="6">
    <location>
        <begin position="335"/>
        <end position="362"/>
    </location>
</feature>